<comment type="caution">
    <text evidence="8">The sequence shown here is derived from an EMBL/GenBank/DDBJ whole genome shotgun (WGS) entry which is preliminary data.</text>
</comment>
<dbReference type="GO" id="GO:0008270">
    <property type="term" value="F:zinc ion binding"/>
    <property type="evidence" value="ECO:0007669"/>
    <property type="project" value="UniProtKB-KW"/>
</dbReference>
<dbReference type="EMBL" id="CAJNOH010000291">
    <property type="protein sequence ID" value="CAF0987111.1"/>
    <property type="molecule type" value="Genomic_DNA"/>
</dbReference>
<evidence type="ECO:0000256" key="5">
    <source>
        <dbReference type="ARBA" id="ARBA00022833"/>
    </source>
</evidence>
<dbReference type="EMBL" id="CAJNOL010000624">
    <property type="protein sequence ID" value="CAF1142673.1"/>
    <property type="molecule type" value="Genomic_DNA"/>
</dbReference>
<keyword evidence="6" id="KW-0812">Transmembrane</keyword>
<dbReference type="PANTHER" id="PTHR22770">
    <property type="entry name" value="UBIQUITIN CONJUGATING ENZYME 7 INTERACTING PROTEIN-RELATED"/>
    <property type="match status" value="1"/>
</dbReference>
<keyword evidence="9" id="KW-1185">Reference proteome</keyword>
<dbReference type="PANTHER" id="PTHR22770:SF47">
    <property type="entry name" value="E3 UBIQUITIN-PROTEIN LIGASE RNF216"/>
    <property type="match status" value="1"/>
</dbReference>
<organism evidence="8 9">
    <name type="scientific">Rotaria sordida</name>
    <dbReference type="NCBI Taxonomy" id="392033"/>
    <lineage>
        <taxon>Eukaryota</taxon>
        <taxon>Metazoa</taxon>
        <taxon>Spiralia</taxon>
        <taxon>Gnathifera</taxon>
        <taxon>Rotifera</taxon>
        <taxon>Eurotatoria</taxon>
        <taxon>Bdelloidea</taxon>
        <taxon>Philodinida</taxon>
        <taxon>Philodinidae</taxon>
        <taxon>Rotaria</taxon>
    </lineage>
</organism>
<keyword evidence="2" id="KW-0479">Metal-binding</keyword>
<proteinExistence type="predicted"/>
<name>A0A814SB17_9BILA</name>
<dbReference type="Proteomes" id="UP000663870">
    <property type="component" value="Unassembled WGS sequence"/>
</dbReference>
<dbReference type="AlphaFoldDB" id="A0A814SB17"/>
<dbReference type="SUPFAM" id="SSF57850">
    <property type="entry name" value="RING/U-box"/>
    <property type="match status" value="1"/>
</dbReference>
<accession>A0A814SB17</accession>
<evidence type="ECO:0000313" key="7">
    <source>
        <dbReference type="EMBL" id="CAF0987111.1"/>
    </source>
</evidence>
<keyword evidence="5" id="KW-0862">Zinc</keyword>
<evidence type="ECO:0000313" key="8">
    <source>
        <dbReference type="EMBL" id="CAF1142673.1"/>
    </source>
</evidence>
<evidence type="ECO:0000313" key="9">
    <source>
        <dbReference type="Proteomes" id="UP000663870"/>
    </source>
</evidence>
<evidence type="ECO:0000256" key="3">
    <source>
        <dbReference type="ARBA" id="ARBA00022771"/>
    </source>
</evidence>
<gene>
    <name evidence="8" type="ORF">JXQ802_LOCUS21301</name>
    <name evidence="7" type="ORF">PYM288_LOCUS13919</name>
</gene>
<protein>
    <submittedName>
        <fullName evidence="8">Uncharacterized protein</fullName>
    </submittedName>
</protein>
<evidence type="ECO:0000256" key="1">
    <source>
        <dbReference type="ARBA" id="ARBA00004906"/>
    </source>
</evidence>
<dbReference type="Proteomes" id="UP000663854">
    <property type="component" value="Unassembled WGS sequence"/>
</dbReference>
<dbReference type="InterPro" id="IPR051628">
    <property type="entry name" value="LUBAC_E3_Ligases"/>
</dbReference>
<reference evidence="8" key="1">
    <citation type="submission" date="2021-02" db="EMBL/GenBank/DDBJ databases">
        <authorList>
            <person name="Nowell W R."/>
        </authorList>
    </citation>
    <scope>NUCLEOTIDE SEQUENCE</scope>
</reference>
<keyword evidence="3" id="KW-0863">Zinc-finger</keyword>
<evidence type="ECO:0000256" key="2">
    <source>
        <dbReference type="ARBA" id="ARBA00022723"/>
    </source>
</evidence>
<evidence type="ECO:0000256" key="4">
    <source>
        <dbReference type="ARBA" id="ARBA00022786"/>
    </source>
</evidence>
<feature type="transmembrane region" description="Helical" evidence="6">
    <location>
        <begin position="256"/>
        <end position="272"/>
    </location>
</feature>
<keyword evidence="6" id="KW-0472">Membrane</keyword>
<evidence type="ECO:0000256" key="6">
    <source>
        <dbReference type="SAM" id="Phobius"/>
    </source>
</evidence>
<comment type="pathway">
    <text evidence="1">Protein modification; protein ubiquitination.</text>
</comment>
<sequence>MYLFVTEIYLSFAYKKCLSKQTQPLLQYRLEKTKKKTICGAYTSELEYDHCGIQDVQGHYFCTQCSTNIVRLFFSELQNYIPLRCLICHIELNPSVFERQLTPEQIEFYDQHMLIFVWSKDFLHKDERLDHCPFCSFAAIRNINASHIFHCQHEQCLKVSCLICRKVCPKFQSDYGTDEELTEMDKHFKCAELANDKHIVDQYLESGQKVACPKCGLAGMKDDACTHMACPTCVQLWYYFFVEKKLKIVKKHERELMVYLIIIIIEIVILMSHRNRSLRLLREICEKLGKERIDELDRHFNIISTSGFTMKEILDEDLTLIKYPDNVGTRHND</sequence>
<keyword evidence="6" id="KW-1133">Transmembrane helix</keyword>
<keyword evidence="4" id="KW-0833">Ubl conjugation pathway</keyword>